<feature type="compositionally biased region" description="Low complexity" evidence="2">
    <location>
        <begin position="1584"/>
        <end position="1596"/>
    </location>
</feature>
<feature type="region of interest" description="Disordered" evidence="2">
    <location>
        <begin position="1499"/>
        <end position="1560"/>
    </location>
</feature>
<evidence type="ECO:0000256" key="2">
    <source>
        <dbReference type="SAM" id="MobiDB-lite"/>
    </source>
</evidence>
<accession>A0AAN6TUQ9</accession>
<feature type="coiled-coil region" evidence="1">
    <location>
        <begin position="696"/>
        <end position="764"/>
    </location>
</feature>
<feature type="compositionally biased region" description="Polar residues" evidence="2">
    <location>
        <begin position="882"/>
        <end position="893"/>
    </location>
</feature>
<feature type="compositionally biased region" description="Low complexity" evidence="2">
    <location>
        <begin position="860"/>
        <end position="875"/>
    </location>
</feature>
<feature type="region of interest" description="Disordered" evidence="2">
    <location>
        <begin position="860"/>
        <end position="893"/>
    </location>
</feature>
<feature type="compositionally biased region" description="Acidic residues" evidence="2">
    <location>
        <begin position="119"/>
        <end position="134"/>
    </location>
</feature>
<proteinExistence type="predicted"/>
<feature type="compositionally biased region" description="Polar residues" evidence="2">
    <location>
        <begin position="1042"/>
        <end position="1054"/>
    </location>
</feature>
<sequence length="1758" mass="192648">MVDSMPQRTCYRLCNQVPWRKFEFLDVLVPADLPSIPFCVFCPARTIQEVSNMRVGALRGELQRCRLAMDDPNTVDRAKEQVIILACTLRGAFDGLKDVGRRVRKMNRKAMRQARGEDTGETAAEEAEENDDGDGEVLQAPLNTLAQVEAFVRDPGISRIVSIAAVYLHLNRFQACRSLGTIEFLEDVQEMAFFEESWLTPWVPPTSHGLRFLDNGYCRAVRRDHALNARALLIALNFCYLDLLRMIPANIDDCSKWTESPQLALVTELILYPFRAERFPNAPLAKGDAELDNAVPSVLNFQRSAASPLEQATRPTARKTEQAETGQSRKDSIAGGDGKREERPSSSAVQELQANQPIMSTRVGQPVCGGPSASDSALDTANAIAGDTAPTQLPLPVAEANQQAAEDSAKVEIGKEGTAMTRKVKKKRKAKWNKGWTEATKQRQQEEQVPLAEVPPSDLELDIPIQVDDPINAEAPKEQQASAQAPAVSGQVKAPFTAVPPSKFELDVPIQLTTTTDTETPKEEQAPTPGPTAPEQVSDEEEQAPSAAFPVSDSETEIAIQVTAPVDTEACIQKPITKDEAMKQEKTKRKAKQQRRKERKRQEKEEKVEKKRPEEAKAERQRQEGRRTQEEVDQKIREVAQHIEKLMDVEKEIQENQALLGELGSKSDESSLCSCCRCCCAEDGHAEDGLDGQALYDRRNREIEQRKENQRRLEKEHREKQELFRKLNKQANEGPLTEAEERAADEYDQRCREIEKQLRLETEEILRLLDFQANEGQVAEAAERAKAYYDRLDAEAGERLSLASQLKEAQDHPAEEADPHRTRTLSLNVFGISSRSSSPAVLRTRATLDKPALLPKRAWSTSPRRAPAAPAVPVRETARPSQIKSTMPNGTQLPAQSKVKEIIPCRQPKVRNGKAVEGRHAEAGIAKKRKHKGSGKEQTQGAGQSPRIRPRTVACTAVGVPQFRGLRRTVVFPLFPGHLTKTSRPASQQGTATDQLEQANRVDLANKADCVSAGLDSGEDGGLSSSVDLATSKPRDDCNGSVCDTPSLTVNGDTFSDPKPTDSCGADAMGQPVHANEVHVTDQANNCGADGAGQPVPANGAHVGNEASTNEASANDCSAEEASRASGDEKIRDQQAELRRRQQEYLQRVEDVEGSSQRCFASNGAAAIPALPSGGNINDSNEEPLQSGRDSEDLEAQRVNETPHRVKGDSARQSGETSEECRQEVAQQPSGQSMMVPNQSVPACSALMFPGAAAQAMPVPGKLPLNADLAAQPPIHVEPTMGVGLTSKENNADKIRRLASQNRSGPRVNAQHQANGDSTSHAQGVLQAQRVTGTQRQVNRDSACQIRGSREGRRQWHSRRQGDEGSENGFENLPGQRVNGMPPHASISQTQENFRSQGGNGSQPQANGNSASHAREPNETFGRFPHQDQPYQELIDAAYVMSRTVEQTGRALDVVQRAFDGVVKEWGTLRHAQDRLLQARQAAQAHLQPVPILVQLSQQYEPPPEPWPEPVPEPQLESGQVSQPGVQSKGNAAQQSCELPSPPRQPFRPPLPWLSVPEHPFPRRTSRLRIELAPQQPVSRTRNSQASQPQGPQAGAEQDPAIAPSVTTVRLPSRLRGGNADELESRSGATSRTIGRSALPSPSASPITPDSVHPEQLPPTAAMPRPVEPATILDADGDALVHSYIDQFVRGYSVLDFEWLYNRVQNNLAHSRALSVDRGDFIVPFPGEYPSDPAVLVWVDPDGSSAEGRRTQRHFTMP</sequence>
<name>A0AAN6TUQ9_9PEZI</name>
<evidence type="ECO:0000256" key="1">
    <source>
        <dbReference type="SAM" id="Coils"/>
    </source>
</evidence>
<feature type="compositionally biased region" description="Basic and acidic residues" evidence="2">
    <location>
        <begin position="600"/>
        <end position="633"/>
    </location>
</feature>
<feature type="region of interest" description="Disordered" evidence="2">
    <location>
        <begin position="1574"/>
        <end position="1665"/>
    </location>
</feature>
<keyword evidence="1" id="KW-0175">Coiled coil</keyword>
<reference evidence="3" key="2">
    <citation type="submission" date="2023-05" db="EMBL/GenBank/DDBJ databases">
        <authorList>
            <consortium name="Lawrence Berkeley National Laboratory"/>
            <person name="Steindorff A."/>
            <person name="Hensen N."/>
            <person name="Bonometti L."/>
            <person name="Westerberg I."/>
            <person name="Brannstrom I.O."/>
            <person name="Guillou S."/>
            <person name="Cros-Aarteil S."/>
            <person name="Calhoun S."/>
            <person name="Haridas S."/>
            <person name="Kuo A."/>
            <person name="Mondo S."/>
            <person name="Pangilinan J."/>
            <person name="Riley R."/>
            <person name="Labutti K."/>
            <person name="Andreopoulos B."/>
            <person name="Lipzen A."/>
            <person name="Chen C."/>
            <person name="Yanf M."/>
            <person name="Daum C."/>
            <person name="Ng V."/>
            <person name="Clum A."/>
            <person name="Ohm R."/>
            <person name="Martin F."/>
            <person name="Silar P."/>
            <person name="Natvig D."/>
            <person name="Lalanne C."/>
            <person name="Gautier V."/>
            <person name="Ament-Velasquez S.L."/>
            <person name="Kruys A."/>
            <person name="Hutchinson M.I."/>
            <person name="Powell A.J."/>
            <person name="Barry K."/>
            <person name="Miller A.N."/>
            <person name="Grigoriev I.V."/>
            <person name="Debuchy R."/>
            <person name="Gladieux P."/>
            <person name="Thoren M.H."/>
            <person name="Johannesson H."/>
        </authorList>
    </citation>
    <scope>NUCLEOTIDE SEQUENCE</scope>
    <source>
        <strain evidence="3">CBS 731.68</strain>
    </source>
</reference>
<feature type="compositionally biased region" description="Polar residues" evidence="2">
    <location>
        <begin position="1329"/>
        <end position="1342"/>
    </location>
</feature>
<keyword evidence="4" id="KW-1185">Reference proteome</keyword>
<evidence type="ECO:0000313" key="3">
    <source>
        <dbReference type="EMBL" id="KAK4120346.1"/>
    </source>
</evidence>
<reference evidence="3" key="1">
    <citation type="journal article" date="2023" name="Mol. Phylogenet. Evol.">
        <title>Genome-scale phylogeny and comparative genomics of the fungal order Sordariales.</title>
        <authorList>
            <person name="Hensen N."/>
            <person name="Bonometti L."/>
            <person name="Westerberg I."/>
            <person name="Brannstrom I.O."/>
            <person name="Guillou S."/>
            <person name="Cros-Aarteil S."/>
            <person name="Calhoun S."/>
            <person name="Haridas S."/>
            <person name="Kuo A."/>
            <person name="Mondo S."/>
            <person name="Pangilinan J."/>
            <person name="Riley R."/>
            <person name="LaButti K."/>
            <person name="Andreopoulos B."/>
            <person name="Lipzen A."/>
            <person name="Chen C."/>
            <person name="Yan M."/>
            <person name="Daum C."/>
            <person name="Ng V."/>
            <person name="Clum A."/>
            <person name="Steindorff A."/>
            <person name="Ohm R.A."/>
            <person name="Martin F."/>
            <person name="Silar P."/>
            <person name="Natvig D.O."/>
            <person name="Lalanne C."/>
            <person name="Gautier V."/>
            <person name="Ament-Velasquez S.L."/>
            <person name="Kruys A."/>
            <person name="Hutchinson M.I."/>
            <person name="Powell A.J."/>
            <person name="Barry K."/>
            <person name="Miller A.N."/>
            <person name="Grigoriev I.V."/>
            <person name="Debuchy R."/>
            <person name="Gladieux P."/>
            <person name="Hiltunen Thoren M."/>
            <person name="Johannesson H."/>
        </authorList>
    </citation>
    <scope>NUCLEOTIDE SEQUENCE</scope>
    <source>
        <strain evidence="3">CBS 731.68</strain>
    </source>
</reference>
<feature type="compositionally biased region" description="Basic residues" evidence="2">
    <location>
        <begin position="422"/>
        <end position="432"/>
    </location>
</feature>
<feature type="compositionally biased region" description="Polar residues" evidence="2">
    <location>
        <begin position="1386"/>
        <end position="1412"/>
    </location>
</feature>
<feature type="region of interest" description="Disordered" evidence="2">
    <location>
        <begin position="420"/>
        <end position="454"/>
    </location>
</feature>
<organism evidence="3 4">
    <name type="scientific">Parathielavia appendiculata</name>
    <dbReference type="NCBI Taxonomy" id="2587402"/>
    <lineage>
        <taxon>Eukaryota</taxon>
        <taxon>Fungi</taxon>
        <taxon>Dikarya</taxon>
        <taxon>Ascomycota</taxon>
        <taxon>Pezizomycotina</taxon>
        <taxon>Sordariomycetes</taxon>
        <taxon>Sordariomycetidae</taxon>
        <taxon>Sordariales</taxon>
        <taxon>Chaetomiaceae</taxon>
        <taxon>Parathielavia</taxon>
    </lineage>
</organism>
<feature type="region of interest" description="Disordered" evidence="2">
    <location>
        <begin position="1300"/>
        <end position="1428"/>
    </location>
</feature>
<protein>
    <submittedName>
        <fullName evidence="3">Uncharacterized protein</fullName>
    </submittedName>
</protein>
<dbReference type="EMBL" id="MU853239">
    <property type="protein sequence ID" value="KAK4120346.1"/>
    <property type="molecule type" value="Genomic_DNA"/>
</dbReference>
<feature type="compositionally biased region" description="Basic and acidic residues" evidence="2">
    <location>
        <begin position="1121"/>
        <end position="1130"/>
    </location>
</feature>
<gene>
    <name evidence="3" type="ORF">N657DRAFT_674268</name>
</gene>
<dbReference type="Proteomes" id="UP001302602">
    <property type="component" value="Unassembled WGS sequence"/>
</dbReference>
<feature type="compositionally biased region" description="Basic residues" evidence="2">
    <location>
        <begin position="586"/>
        <end position="599"/>
    </location>
</feature>
<evidence type="ECO:0000313" key="4">
    <source>
        <dbReference type="Proteomes" id="UP001302602"/>
    </source>
</evidence>
<dbReference type="GeneID" id="87832507"/>
<feature type="region of interest" description="Disordered" evidence="2">
    <location>
        <begin position="108"/>
        <end position="134"/>
    </location>
</feature>
<feature type="region of interest" description="Disordered" evidence="2">
    <location>
        <begin position="503"/>
        <end position="633"/>
    </location>
</feature>
<feature type="region of interest" description="Disordered" evidence="2">
    <location>
        <begin position="1015"/>
        <end position="1069"/>
    </location>
</feature>
<feature type="region of interest" description="Disordered" evidence="2">
    <location>
        <begin position="1084"/>
        <end position="1130"/>
    </location>
</feature>
<feature type="compositionally biased region" description="Basic and acidic residues" evidence="2">
    <location>
        <begin position="1189"/>
        <end position="1210"/>
    </location>
</feature>
<feature type="compositionally biased region" description="Polar residues" evidence="2">
    <location>
        <begin position="1627"/>
        <end position="1648"/>
    </location>
</feature>
<feature type="compositionally biased region" description="Pro residues" evidence="2">
    <location>
        <begin position="1540"/>
        <end position="1552"/>
    </location>
</feature>
<feature type="region of interest" description="Disordered" evidence="2">
    <location>
        <begin position="1169"/>
        <end position="1236"/>
    </location>
</feature>
<feature type="region of interest" description="Disordered" evidence="2">
    <location>
        <begin position="910"/>
        <end position="949"/>
    </location>
</feature>
<feature type="compositionally biased region" description="Basic and acidic residues" evidence="2">
    <location>
        <begin position="576"/>
        <end position="585"/>
    </location>
</feature>
<feature type="compositionally biased region" description="Polar residues" evidence="2">
    <location>
        <begin position="1106"/>
        <end position="1116"/>
    </location>
</feature>
<feature type="compositionally biased region" description="Polar residues" evidence="2">
    <location>
        <begin position="1300"/>
        <end position="1322"/>
    </location>
</feature>
<comment type="caution">
    <text evidence="3">The sequence shown here is derived from an EMBL/GenBank/DDBJ whole genome shotgun (WGS) entry which is preliminary data.</text>
</comment>
<feature type="region of interest" description="Disordered" evidence="2">
    <location>
        <begin position="305"/>
        <end position="378"/>
    </location>
</feature>
<feature type="compositionally biased region" description="Polar residues" evidence="2">
    <location>
        <begin position="345"/>
        <end position="363"/>
    </location>
</feature>
<feature type="compositionally biased region" description="Basic and acidic residues" evidence="2">
    <location>
        <begin position="318"/>
        <end position="344"/>
    </location>
</feature>
<feature type="compositionally biased region" description="Polar residues" evidence="2">
    <location>
        <begin position="1225"/>
        <end position="1236"/>
    </location>
</feature>
<feature type="compositionally biased region" description="Pro residues" evidence="2">
    <location>
        <begin position="1501"/>
        <end position="1513"/>
    </location>
</feature>
<dbReference type="RefSeq" id="XP_062644117.1">
    <property type="nucleotide sequence ID" value="XM_062795739.1"/>
</dbReference>
<feature type="compositionally biased region" description="Polar residues" evidence="2">
    <location>
        <begin position="1517"/>
        <end position="1538"/>
    </location>
</feature>